<organism evidence="1 2">
    <name type="scientific">Drosophila gunungcola</name>
    <name type="common">fruit fly</name>
    <dbReference type="NCBI Taxonomy" id="103775"/>
    <lineage>
        <taxon>Eukaryota</taxon>
        <taxon>Metazoa</taxon>
        <taxon>Ecdysozoa</taxon>
        <taxon>Arthropoda</taxon>
        <taxon>Hexapoda</taxon>
        <taxon>Insecta</taxon>
        <taxon>Pterygota</taxon>
        <taxon>Neoptera</taxon>
        <taxon>Endopterygota</taxon>
        <taxon>Diptera</taxon>
        <taxon>Brachycera</taxon>
        <taxon>Muscomorpha</taxon>
        <taxon>Ephydroidea</taxon>
        <taxon>Drosophilidae</taxon>
        <taxon>Drosophila</taxon>
        <taxon>Sophophora</taxon>
    </lineage>
</organism>
<sequence>MQFVQTNSNLTARQKLLTWDLKKVLLCQFYHNMPGSSNKSQKLVG</sequence>
<gene>
    <name evidence="1" type="ORF">M5D96_014149</name>
</gene>
<dbReference type="EMBL" id="JAMKOV010000203">
    <property type="protein sequence ID" value="KAI8033097.1"/>
    <property type="molecule type" value="Genomic_DNA"/>
</dbReference>
<protein>
    <submittedName>
        <fullName evidence="1">Uncharacterized protein</fullName>
    </submittedName>
</protein>
<evidence type="ECO:0000313" key="1">
    <source>
        <dbReference type="EMBL" id="KAI8033097.1"/>
    </source>
</evidence>
<name>A0A9Q0BI41_9MUSC</name>
<dbReference type="Proteomes" id="UP001059596">
    <property type="component" value="Unassembled WGS sequence"/>
</dbReference>
<dbReference type="AlphaFoldDB" id="A0A9Q0BI41"/>
<accession>A0A9Q0BI41</accession>
<keyword evidence="2" id="KW-1185">Reference proteome</keyword>
<reference evidence="1" key="1">
    <citation type="journal article" date="2023" name="Genome Biol. Evol.">
        <title>Long-read-based Genome Assembly of Drosophila gunungcola Reveals Fewer Chemosensory Genes in Flower-breeding Species.</title>
        <authorList>
            <person name="Negi A."/>
            <person name="Liao B.Y."/>
            <person name="Yeh S.D."/>
        </authorList>
    </citation>
    <scope>NUCLEOTIDE SEQUENCE</scope>
    <source>
        <strain evidence="1">Sukarami</strain>
    </source>
</reference>
<evidence type="ECO:0000313" key="2">
    <source>
        <dbReference type="Proteomes" id="UP001059596"/>
    </source>
</evidence>
<feature type="non-terminal residue" evidence="1">
    <location>
        <position position="45"/>
    </location>
</feature>
<comment type="caution">
    <text evidence="1">The sequence shown here is derived from an EMBL/GenBank/DDBJ whole genome shotgun (WGS) entry which is preliminary data.</text>
</comment>
<proteinExistence type="predicted"/>